<dbReference type="Proteomes" id="UP001163687">
    <property type="component" value="Chromosome"/>
</dbReference>
<dbReference type="Pfam" id="PF04285">
    <property type="entry name" value="DUF444"/>
    <property type="match status" value="2"/>
</dbReference>
<dbReference type="NCBIfam" id="TIGR02877">
    <property type="entry name" value="spore_yhbH"/>
    <property type="match status" value="1"/>
</dbReference>
<dbReference type="RefSeq" id="WP_264842632.1">
    <property type="nucleotide sequence ID" value="NZ_AP025628.1"/>
</dbReference>
<organism evidence="2 3">
    <name type="scientific">Caldinitratiruptor microaerophilus</name>
    <dbReference type="NCBI Taxonomy" id="671077"/>
    <lineage>
        <taxon>Bacteria</taxon>
        <taxon>Bacillati</taxon>
        <taxon>Bacillota</taxon>
        <taxon>Clostridia</taxon>
        <taxon>Eubacteriales</taxon>
        <taxon>Symbiobacteriaceae</taxon>
        <taxon>Caldinitratiruptor</taxon>
    </lineage>
</organism>
<proteinExistence type="predicted"/>
<gene>
    <name evidence="2" type="ORF">caldi_31120</name>
</gene>
<dbReference type="InterPro" id="IPR014230">
    <property type="entry name" value="Spore_YhbH"/>
</dbReference>
<name>A0AA35CPY8_9FIRM</name>
<sequence length="396" mass="45653">MAVRFTVTSEDWSLHRQGQMDQERHQEKVREAIKNNLADIVSQENIITSDGRRVIRVPIRSLNEYRFRFNWQKREHVGQGSGSTRAGDVIAREDGTAEGPGRGPGAGDMPGHDYYEAEITVDDLGELIFEDLGLPHLDPRKRPDLTSRQYRWEDVRKQGLRANIDKKRTMLEALKRNSLRGVPRIHPIIPEDLRYKTWEERYRPETSAVVLAMMDTSGSMGEFEKYIARAFFFWMVRFLRSKYDNVQIRFLAHSTEAREVTEEEFFTKGESGGTRCSSVYELALRLIEEEYPPGEYNLYPFHFSDGDNLASDNPRAVELVKALLEVSNLFGYGEIDGHGAGLSYYRSSTLYSLYTREIRHPRFVATVIRSRNEVLDALRAFFGPREVAALAGREER</sequence>
<dbReference type="PANTHER" id="PTHR30510:SF2">
    <property type="entry name" value="UPF0229 PROTEIN YEAH"/>
    <property type="match status" value="1"/>
</dbReference>
<dbReference type="AlphaFoldDB" id="A0AA35CPY8"/>
<dbReference type="KEGG" id="cmic:caldi_31120"/>
<reference evidence="2" key="1">
    <citation type="submission" date="2022-03" db="EMBL/GenBank/DDBJ databases">
        <title>Complete genome sequence of Caldinitratiruptor microaerophilus.</title>
        <authorList>
            <person name="Mukaiyama R."/>
            <person name="Nishiyama T."/>
            <person name="Ueda K."/>
        </authorList>
    </citation>
    <scope>NUCLEOTIDE SEQUENCE</scope>
    <source>
        <strain evidence="2">JCM 16183</strain>
    </source>
</reference>
<dbReference type="SUPFAM" id="SSF53300">
    <property type="entry name" value="vWA-like"/>
    <property type="match status" value="1"/>
</dbReference>
<feature type="compositionally biased region" description="Gly residues" evidence="1">
    <location>
        <begin position="98"/>
        <end position="108"/>
    </location>
</feature>
<keyword evidence="3" id="KW-1185">Reference proteome</keyword>
<feature type="region of interest" description="Disordered" evidence="1">
    <location>
        <begin position="93"/>
        <end position="112"/>
    </location>
</feature>
<dbReference type="InterPro" id="IPR006698">
    <property type="entry name" value="UPF0229"/>
</dbReference>
<evidence type="ECO:0000313" key="3">
    <source>
        <dbReference type="Proteomes" id="UP001163687"/>
    </source>
</evidence>
<evidence type="ECO:0000256" key="1">
    <source>
        <dbReference type="SAM" id="MobiDB-lite"/>
    </source>
</evidence>
<accession>A0AA35CPY8</accession>
<dbReference type="EMBL" id="AP025628">
    <property type="protein sequence ID" value="BDG62022.1"/>
    <property type="molecule type" value="Genomic_DNA"/>
</dbReference>
<dbReference type="PANTHER" id="PTHR30510">
    <property type="entry name" value="UPF0229 PROTEIN YEAH"/>
    <property type="match status" value="1"/>
</dbReference>
<evidence type="ECO:0000313" key="2">
    <source>
        <dbReference type="EMBL" id="BDG62022.1"/>
    </source>
</evidence>
<protein>
    <submittedName>
        <fullName evidence="2">Sporulation protein YhbH</fullName>
    </submittedName>
</protein>
<dbReference type="InterPro" id="IPR036465">
    <property type="entry name" value="vWFA_dom_sf"/>
</dbReference>